<dbReference type="Proteomes" id="UP001281003">
    <property type="component" value="Unassembled WGS sequence"/>
</dbReference>
<feature type="chain" id="PRO_5042038191" evidence="1">
    <location>
        <begin position="19"/>
        <end position="196"/>
    </location>
</feature>
<keyword evidence="3" id="KW-1185">Reference proteome</keyword>
<dbReference type="EMBL" id="JAUTDP010000015">
    <property type="protein sequence ID" value="KAK3388588.1"/>
    <property type="molecule type" value="Genomic_DNA"/>
</dbReference>
<reference evidence="2" key="1">
    <citation type="journal article" date="2023" name="Mol. Phylogenet. Evol.">
        <title>Genome-scale phylogeny and comparative genomics of the fungal order Sordariales.</title>
        <authorList>
            <person name="Hensen N."/>
            <person name="Bonometti L."/>
            <person name="Westerberg I."/>
            <person name="Brannstrom I.O."/>
            <person name="Guillou S."/>
            <person name="Cros-Aarteil S."/>
            <person name="Calhoun S."/>
            <person name="Haridas S."/>
            <person name="Kuo A."/>
            <person name="Mondo S."/>
            <person name="Pangilinan J."/>
            <person name="Riley R."/>
            <person name="LaButti K."/>
            <person name="Andreopoulos B."/>
            <person name="Lipzen A."/>
            <person name="Chen C."/>
            <person name="Yan M."/>
            <person name="Daum C."/>
            <person name="Ng V."/>
            <person name="Clum A."/>
            <person name="Steindorff A."/>
            <person name="Ohm R.A."/>
            <person name="Martin F."/>
            <person name="Silar P."/>
            <person name="Natvig D.O."/>
            <person name="Lalanne C."/>
            <person name="Gautier V."/>
            <person name="Ament-Velasquez S.L."/>
            <person name="Kruys A."/>
            <person name="Hutchinson M.I."/>
            <person name="Powell A.J."/>
            <person name="Barry K."/>
            <person name="Miller A.N."/>
            <person name="Grigoriev I.V."/>
            <person name="Debuchy R."/>
            <person name="Gladieux P."/>
            <person name="Hiltunen Thoren M."/>
            <person name="Johannesson H."/>
        </authorList>
    </citation>
    <scope>NUCLEOTIDE SEQUENCE</scope>
    <source>
        <strain evidence="2">FGSC 1904</strain>
    </source>
</reference>
<evidence type="ECO:0000256" key="1">
    <source>
        <dbReference type="SAM" id="SignalP"/>
    </source>
</evidence>
<proteinExistence type="predicted"/>
<evidence type="ECO:0000313" key="3">
    <source>
        <dbReference type="Proteomes" id="UP001281003"/>
    </source>
</evidence>
<evidence type="ECO:0000313" key="2">
    <source>
        <dbReference type="EMBL" id="KAK3388588.1"/>
    </source>
</evidence>
<name>A0AAE0NVP0_SORBR</name>
<reference evidence="2" key="2">
    <citation type="submission" date="2023-07" db="EMBL/GenBank/DDBJ databases">
        <authorList>
            <consortium name="Lawrence Berkeley National Laboratory"/>
            <person name="Haridas S."/>
            <person name="Hensen N."/>
            <person name="Bonometti L."/>
            <person name="Westerberg I."/>
            <person name="Brannstrom I.O."/>
            <person name="Guillou S."/>
            <person name="Cros-Aarteil S."/>
            <person name="Calhoun S."/>
            <person name="Kuo A."/>
            <person name="Mondo S."/>
            <person name="Pangilinan J."/>
            <person name="Riley R."/>
            <person name="LaButti K."/>
            <person name="Andreopoulos B."/>
            <person name="Lipzen A."/>
            <person name="Chen C."/>
            <person name="Yanf M."/>
            <person name="Daum C."/>
            <person name="Ng V."/>
            <person name="Clum A."/>
            <person name="Steindorff A."/>
            <person name="Ohm R."/>
            <person name="Martin F."/>
            <person name="Silar P."/>
            <person name="Natvig D."/>
            <person name="Lalanne C."/>
            <person name="Gautier V."/>
            <person name="Ament-velasquez S.L."/>
            <person name="Kruys A."/>
            <person name="Hutchinson M.I."/>
            <person name="Powell A.J."/>
            <person name="Barry K."/>
            <person name="Miller A.N."/>
            <person name="Grigoriev I.V."/>
            <person name="Debuchy R."/>
            <person name="Gladieux P."/>
            <person name="Thoren M.H."/>
            <person name="Johannesson H."/>
        </authorList>
    </citation>
    <scope>NUCLEOTIDE SEQUENCE</scope>
    <source>
        <strain evidence="2">FGSC 1904</strain>
    </source>
</reference>
<dbReference type="PANTHER" id="PTHR39603">
    <property type="entry name" value="CYANOVIRIN-N DOMAIN-CONTAINING PROTEIN"/>
    <property type="match status" value="1"/>
</dbReference>
<sequence>MVSLKFAAFATLAAFAVAAPTTAVSSAGTEEIKPFSFSQWVDDILNPNVIALTPEQAVDAYYQSVNATDAAAAPEAGSLNKRAATCRTISRALIADAVSMINQMAARGQATHTFSIQATLIDVRDGLGVQRASIGATGGGGARSYTVPWESYARAGGFVMDACTYGTTTGGQAQVPGDFGAGYGVQITLSGIYDGF</sequence>
<accession>A0AAE0NVP0</accession>
<organism evidence="2 3">
    <name type="scientific">Sordaria brevicollis</name>
    <dbReference type="NCBI Taxonomy" id="83679"/>
    <lineage>
        <taxon>Eukaryota</taxon>
        <taxon>Fungi</taxon>
        <taxon>Dikarya</taxon>
        <taxon>Ascomycota</taxon>
        <taxon>Pezizomycotina</taxon>
        <taxon>Sordariomycetes</taxon>
        <taxon>Sordariomycetidae</taxon>
        <taxon>Sordariales</taxon>
        <taxon>Sordariaceae</taxon>
        <taxon>Sordaria</taxon>
    </lineage>
</organism>
<gene>
    <name evidence="2" type="ORF">B0T20DRAFT_425831</name>
</gene>
<feature type="signal peptide" evidence="1">
    <location>
        <begin position="1"/>
        <end position="18"/>
    </location>
</feature>
<dbReference type="AlphaFoldDB" id="A0AAE0NVP0"/>
<protein>
    <submittedName>
        <fullName evidence="2">Uncharacterized protein</fullName>
    </submittedName>
</protein>
<dbReference type="PANTHER" id="PTHR39603:SF1">
    <property type="entry name" value="CYANOVIRIN-N DOMAIN-CONTAINING PROTEIN"/>
    <property type="match status" value="1"/>
</dbReference>
<keyword evidence="1" id="KW-0732">Signal</keyword>
<comment type="caution">
    <text evidence="2">The sequence shown here is derived from an EMBL/GenBank/DDBJ whole genome shotgun (WGS) entry which is preliminary data.</text>
</comment>